<dbReference type="FunFam" id="3.10.290.10:FF:000014">
    <property type="entry name" value="Tyrosine--tRNA ligase"/>
    <property type="match status" value="1"/>
</dbReference>
<feature type="domain" description="Tyrosine--tRNA ligase SYY-like C-terminal" evidence="14">
    <location>
        <begin position="380"/>
        <end position="441"/>
    </location>
</feature>
<feature type="compositionally biased region" description="Polar residues" evidence="13">
    <location>
        <begin position="16"/>
        <end position="26"/>
    </location>
</feature>
<evidence type="ECO:0000256" key="1">
    <source>
        <dbReference type="ARBA" id="ARBA00004496"/>
    </source>
</evidence>
<dbReference type="InterPro" id="IPR001412">
    <property type="entry name" value="aa-tRNA-synth_I_CS"/>
</dbReference>
<dbReference type="GO" id="GO:0004831">
    <property type="term" value="F:tyrosine-tRNA ligase activity"/>
    <property type="evidence" value="ECO:0007669"/>
    <property type="project" value="UniProtKB-UniRule"/>
</dbReference>
<comment type="caution">
    <text evidence="11">Lacks conserved residue(s) required for the propagation of feature annotation.</text>
</comment>
<dbReference type="GO" id="GO:0005829">
    <property type="term" value="C:cytosol"/>
    <property type="evidence" value="ECO:0007669"/>
    <property type="project" value="TreeGrafter"/>
</dbReference>
<comment type="subunit">
    <text evidence="11">Homodimer.</text>
</comment>
<dbReference type="OrthoDB" id="9804243at2"/>
<gene>
    <name evidence="11" type="primary">tyrS</name>
    <name evidence="15" type="ORF">C7S10_15230</name>
</gene>
<dbReference type="InterPro" id="IPR024088">
    <property type="entry name" value="Tyr-tRNA-ligase_bac-type"/>
</dbReference>
<evidence type="ECO:0000256" key="13">
    <source>
        <dbReference type="SAM" id="MobiDB-lite"/>
    </source>
</evidence>
<reference evidence="15 16" key="1">
    <citation type="submission" date="2018-03" db="EMBL/GenBank/DDBJ databases">
        <authorList>
            <person name="Keele B.F."/>
        </authorList>
    </citation>
    <scope>NUCLEOTIDE SEQUENCE [LARGE SCALE GENOMIC DNA]</scope>
    <source>
        <strain evidence="15 16">IB-3</strain>
    </source>
</reference>
<evidence type="ECO:0000259" key="14">
    <source>
        <dbReference type="Pfam" id="PF22421"/>
    </source>
</evidence>
<dbReference type="HAMAP" id="MF_02006">
    <property type="entry name" value="Tyr_tRNA_synth_type1"/>
    <property type="match status" value="1"/>
</dbReference>
<evidence type="ECO:0000256" key="10">
    <source>
        <dbReference type="ARBA" id="ARBA00060965"/>
    </source>
</evidence>
<comment type="function">
    <text evidence="11">Catalyzes the attachment of tyrosine to tRNA(Tyr) in a two-step reaction: tyrosine is first activated by ATP to form Tyr-AMP and then transferred to the acceptor end of tRNA(Tyr).</text>
</comment>
<dbReference type="Gene3D" id="3.10.290.10">
    <property type="entry name" value="RNA-binding S4 domain"/>
    <property type="match status" value="1"/>
</dbReference>
<comment type="catalytic activity">
    <reaction evidence="9 11">
        <text>tRNA(Tyr) + L-tyrosine + ATP = L-tyrosyl-tRNA(Tyr) + AMP + diphosphate + H(+)</text>
        <dbReference type="Rhea" id="RHEA:10220"/>
        <dbReference type="Rhea" id="RHEA-COMP:9706"/>
        <dbReference type="Rhea" id="RHEA-COMP:9707"/>
        <dbReference type="ChEBI" id="CHEBI:15378"/>
        <dbReference type="ChEBI" id="CHEBI:30616"/>
        <dbReference type="ChEBI" id="CHEBI:33019"/>
        <dbReference type="ChEBI" id="CHEBI:58315"/>
        <dbReference type="ChEBI" id="CHEBI:78442"/>
        <dbReference type="ChEBI" id="CHEBI:78536"/>
        <dbReference type="ChEBI" id="CHEBI:456215"/>
        <dbReference type="EC" id="6.1.1.1"/>
    </reaction>
</comment>
<comment type="caution">
    <text evidence="15">The sequence shown here is derived from an EMBL/GenBank/DDBJ whole genome shotgun (WGS) entry which is preliminary data.</text>
</comment>
<dbReference type="FunFam" id="1.10.240.10:FF:000001">
    <property type="entry name" value="Tyrosine--tRNA ligase"/>
    <property type="match status" value="1"/>
</dbReference>
<dbReference type="InterPro" id="IPR002307">
    <property type="entry name" value="Tyr-tRNA-ligase"/>
</dbReference>
<dbReference type="AlphaFoldDB" id="A0A2R7YVX2"/>
<keyword evidence="3 11" id="KW-0436">Ligase</keyword>
<protein>
    <recommendedName>
        <fullName evidence="11">Tyrosine--tRNA ligase</fullName>
        <ecNumber evidence="11">6.1.1.1</ecNumber>
    </recommendedName>
    <alternativeName>
        <fullName evidence="11">Tyrosyl-tRNA synthetase</fullName>
        <shortName evidence="11">TyrRS</shortName>
    </alternativeName>
</protein>
<dbReference type="FunFam" id="3.40.50.620:FF:000008">
    <property type="entry name" value="Tyrosine--tRNA ligase"/>
    <property type="match status" value="1"/>
</dbReference>
<evidence type="ECO:0000256" key="7">
    <source>
        <dbReference type="ARBA" id="ARBA00022917"/>
    </source>
</evidence>
<evidence type="ECO:0000256" key="8">
    <source>
        <dbReference type="ARBA" id="ARBA00023146"/>
    </source>
</evidence>
<feature type="binding site" evidence="11">
    <location>
        <position position="199"/>
    </location>
    <ligand>
        <name>L-tyrosine</name>
        <dbReference type="ChEBI" id="CHEBI:58315"/>
    </ligand>
</feature>
<dbReference type="Gene3D" id="1.10.240.10">
    <property type="entry name" value="Tyrosyl-Transfer RNA Synthetase"/>
    <property type="match status" value="1"/>
</dbReference>
<organism evidence="15 16">
    <name type="scientific">Nocardioides currus</name>
    <dbReference type="NCBI Taxonomy" id="2133958"/>
    <lineage>
        <taxon>Bacteria</taxon>
        <taxon>Bacillati</taxon>
        <taxon>Actinomycetota</taxon>
        <taxon>Actinomycetes</taxon>
        <taxon>Propionibacteriales</taxon>
        <taxon>Nocardioidaceae</taxon>
        <taxon>Nocardioides</taxon>
    </lineage>
</organism>
<feature type="binding site" evidence="11">
    <location>
        <position position="195"/>
    </location>
    <ligand>
        <name>L-tyrosine</name>
        <dbReference type="ChEBI" id="CHEBI:58315"/>
    </ligand>
</feature>
<evidence type="ECO:0000256" key="5">
    <source>
        <dbReference type="ARBA" id="ARBA00022840"/>
    </source>
</evidence>
<evidence type="ECO:0000256" key="6">
    <source>
        <dbReference type="ARBA" id="ARBA00022884"/>
    </source>
</evidence>
<keyword evidence="7 11" id="KW-0648">Protein biosynthesis</keyword>
<keyword evidence="2 11" id="KW-0963">Cytoplasm</keyword>
<evidence type="ECO:0000256" key="12">
    <source>
        <dbReference type="PROSITE-ProRule" id="PRU00182"/>
    </source>
</evidence>
<feature type="region of interest" description="Disordered" evidence="13">
    <location>
        <begin position="1"/>
        <end position="26"/>
    </location>
</feature>
<dbReference type="GO" id="GO:0003723">
    <property type="term" value="F:RNA binding"/>
    <property type="evidence" value="ECO:0007669"/>
    <property type="project" value="UniProtKB-KW"/>
</dbReference>
<evidence type="ECO:0000313" key="15">
    <source>
        <dbReference type="EMBL" id="PUA80464.1"/>
    </source>
</evidence>
<feature type="short sequence motif" description="'KMSKS' region" evidence="11">
    <location>
        <begin position="255"/>
        <end position="259"/>
    </location>
</feature>
<dbReference type="PROSITE" id="PS50889">
    <property type="entry name" value="S4"/>
    <property type="match status" value="1"/>
</dbReference>
<dbReference type="GO" id="GO:0005524">
    <property type="term" value="F:ATP binding"/>
    <property type="evidence" value="ECO:0007669"/>
    <property type="project" value="UniProtKB-UniRule"/>
</dbReference>
<dbReference type="PANTHER" id="PTHR11766:SF0">
    <property type="entry name" value="TYROSINE--TRNA LIGASE, MITOCHONDRIAL"/>
    <property type="match status" value="1"/>
</dbReference>
<dbReference type="SUPFAM" id="SSF52374">
    <property type="entry name" value="Nucleotidylyl transferase"/>
    <property type="match status" value="1"/>
</dbReference>
<comment type="subcellular location">
    <subcellularLocation>
        <location evidence="1 11">Cytoplasm</location>
    </subcellularLocation>
</comment>
<feature type="binding site" evidence="11">
    <location>
        <position position="62"/>
    </location>
    <ligand>
        <name>L-tyrosine</name>
        <dbReference type="ChEBI" id="CHEBI:58315"/>
    </ligand>
</feature>
<sequence>MLGGRPIWQAGAVGNGRQNPTGRTSVSTPNVLDELEWRGLVAHSTDPAELRDALGAGSVRFYVGFDPTAPSLHMGNLVQLVTARRLQDAGHTPYVLVGGATGMIGDPKDSGERTLNSLDTVKDWTDRVRRQVSGFVSFDGDNAATVVNNYDWTASMSVIDFLRDIGKHFPVNRMLARDTVKRRLESGISYTEFSYVLLQSMDFLSLNREHGVTLQFGGSDQWGNITGGAELIRRAGGGQAHAFATPLVTKADGTKYGKTEGGALWLDAEMMSPYAFHQFWLNVEDEKVVEMLKIFTFLSREEIEDLAAQTTEKPFLRAAQKRLADEVTTLVHGEGETEQAKAAAGALFGGGDLTSLSAGTLAAALGEAGTTSVRRDALPAVLDLFVETGLTKSKGEARRTVAEGGAYLNNVRVEDPELVVSESDLLAGSWLVLRRGKKKFAGVEVS</sequence>
<keyword evidence="8 11" id="KW-0030">Aminoacyl-tRNA synthetase</keyword>
<dbReference type="GO" id="GO:0042803">
    <property type="term" value="F:protein homodimerization activity"/>
    <property type="evidence" value="ECO:0007669"/>
    <property type="project" value="UniProtKB-ARBA"/>
</dbReference>
<keyword evidence="5 11" id="KW-0067">ATP-binding</keyword>
<accession>A0A2R7YVX2</accession>
<evidence type="ECO:0000256" key="4">
    <source>
        <dbReference type="ARBA" id="ARBA00022741"/>
    </source>
</evidence>
<dbReference type="InterPro" id="IPR002305">
    <property type="entry name" value="aa-tRNA-synth_Ic"/>
</dbReference>
<evidence type="ECO:0000256" key="3">
    <source>
        <dbReference type="ARBA" id="ARBA00022598"/>
    </source>
</evidence>
<dbReference type="PRINTS" id="PR01040">
    <property type="entry name" value="TRNASYNTHTYR"/>
</dbReference>
<feature type="binding site" evidence="11">
    <location>
        <position position="258"/>
    </location>
    <ligand>
        <name>ATP</name>
        <dbReference type="ChEBI" id="CHEBI:30616"/>
    </ligand>
</feature>
<keyword evidence="6 12" id="KW-0694">RNA-binding</keyword>
<dbReference type="InterPro" id="IPR024107">
    <property type="entry name" value="Tyr-tRNA-ligase_bac_1"/>
</dbReference>
<evidence type="ECO:0000256" key="11">
    <source>
        <dbReference type="HAMAP-Rule" id="MF_02006"/>
    </source>
</evidence>
<keyword evidence="4 11" id="KW-0547">Nucleotide-binding</keyword>
<comment type="similarity">
    <text evidence="10 11">Belongs to the class-I aminoacyl-tRNA synthetase family. TyrS type 1 subfamily.</text>
</comment>
<dbReference type="InterPro" id="IPR054608">
    <property type="entry name" value="SYY-like_C"/>
</dbReference>
<dbReference type="EC" id="6.1.1.1" evidence="11"/>
<dbReference type="NCBIfam" id="TIGR00234">
    <property type="entry name" value="tyrS"/>
    <property type="match status" value="1"/>
</dbReference>
<dbReference type="EMBL" id="PYXZ01000006">
    <property type="protein sequence ID" value="PUA80464.1"/>
    <property type="molecule type" value="Genomic_DNA"/>
</dbReference>
<name>A0A2R7YVX2_9ACTN</name>
<dbReference type="SUPFAM" id="SSF55174">
    <property type="entry name" value="Alpha-L RNA-binding motif"/>
    <property type="match status" value="1"/>
</dbReference>
<keyword evidence="16" id="KW-1185">Reference proteome</keyword>
<dbReference type="InterPro" id="IPR014729">
    <property type="entry name" value="Rossmann-like_a/b/a_fold"/>
</dbReference>
<dbReference type="Gene3D" id="3.40.50.620">
    <property type="entry name" value="HUPs"/>
    <property type="match status" value="1"/>
</dbReference>
<dbReference type="PANTHER" id="PTHR11766">
    <property type="entry name" value="TYROSYL-TRNA SYNTHETASE"/>
    <property type="match status" value="1"/>
</dbReference>
<proteinExistence type="inferred from homology"/>
<dbReference type="InterPro" id="IPR036986">
    <property type="entry name" value="S4_RNA-bd_sf"/>
</dbReference>
<evidence type="ECO:0000256" key="2">
    <source>
        <dbReference type="ARBA" id="ARBA00022490"/>
    </source>
</evidence>
<evidence type="ECO:0000256" key="9">
    <source>
        <dbReference type="ARBA" id="ARBA00048248"/>
    </source>
</evidence>
<dbReference type="Proteomes" id="UP000244867">
    <property type="component" value="Unassembled WGS sequence"/>
</dbReference>
<dbReference type="Pfam" id="PF00579">
    <property type="entry name" value="tRNA-synt_1b"/>
    <property type="match status" value="1"/>
</dbReference>
<dbReference type="GO" id="GO:0006437">
    <property type="term" value="P:tyrosyl-tRNA aminoacylation"/>
    <property type="evidence" value="ECO:0007669"/>
    <property type="project" value="UniProtKB-UniRule"/>
</dbReference>
<dbReference type="Pfam" id="PF22421">
    <property type="entry name" value="SYY_C-terminal"/>
    <property type="match status" value="1"/>
</dbReference>
<dbReference type="PROSITE" id="PS00178">
    <property type="entry name" value="AA_TRNA_LIGASE_I"/>
    <property type="match status" value="1"/>
</dbReference>
<dbReference type="CDD" id="cd00805">
    <property type="entry name" value="TyrRS_core"/>
    <property type="match status" value="1"/>
</dbReference>
<evidence type="ECO:0000313" key="16">
    <source>
        <dbReference type="Proteomes" id="UP000244867"/>
    </source>
</evidence>